<evidence type="ECO:0000313" key="10">
    <source>
        <dbReference type="EMBL" id="STX30289.1"/>
    </source>
</evidence>
<protein>
    <recommendedName>
        <fullName evidence="6">Ribosomal RNA large subunit methyltransferase K/L</fullName>
    </recommendedName>
    <domain>
        <recommendedName>
            <fullName evidence="6">23S rRNA m2G2445 methyltransferase</fullName>
            <ecNumber evidence="6">2.1.1.173</ecNumber>
        </recommendedName>
        <alternativeName>
            <fullName evidence="6">rRNA (guanine-N(2)-)-methyltransferase RlmL</fullName>
        </alternativeName>
    </domain>
    <domain>
        <recommendedName>
            <fullName evidence="6">23S rRNA m7G2069 methyltransferase</fullName>
            <ecNumber evidence="6">2.1.1.264</ecNumber>
        </recommendedName>
        <alternativeName>
            <fullName evidence="6">rRNA (guanine-N(7)-)-methyltransferase RlmK</fullName>
        </alternativeName>
    </domain>
</protein>
<dbReference type="OrthoDB" id="9809404at2"/>
<dbReference type="NCBIfam" id="NF008748">
    <property type="entry name" value="PRK11783.1"/>
    <property type="match status" value="1"/>
</dbReference>
<dbReference type="GO" id="GO:0003723">
    <property type="term" value="F:RNA binding"/>
    <property type="evidence" value="ECO:0007669"/>
    <property type="project" value="UniProtKB-UniRule"/>
</dbReference>
<dbReference type="Gene3D" id="3.30.750.80">
    <property type="entry name" value="RNA methyltransferase domain (HRMD) like"/>
    <property type="match status" value="1"/>
</dbReference>
<dbReference type="EC" id="2.1.1.264" evidence="6"/>
<comment type="similarity">
    <text evidence="6">Belongs to the methyltransferase superfamily. RlmKL family.</text>
</comment>
<dbReference type="EC" id="2.1.1.173" evidence="6"/>
<dbReference type="Gene3D" id="3.30.2130.30">
    <property type="match status" value="1"/>
</dbReference>
<dbReference type="InterPro" id="IPR017244">
    <property type="entry name" value="23SrRNA_methyltr_KL"/>
</dbReference>
<evidence type="ECO:0000313" key="9">
    <source>
        <dbReference type="EMBL" id="KTC68725.1"/>
    </source>
</evidence>
<dbReference type="PIRSF" id="PIRSF037618">
    <property type="entry name" value="RNA_Mtase_bacteria_prd"/>
    <property type="match status" value="1"/>
</dbReference>
<keyword evidence="3 6" id="KW-0489">Methyltransferase</keyword>
<dbReference type="InterPro" id="IPR054170">
    <property type="entry name" value="RlmL_1st"/>
</dbReference>
<evidence type="ECO:0000256" key="7">
    <source>
        <dbReference type="PROSITE-ProRule" id="PRU00529"/>
    </source>
</evidence>
<dbReference type="Pfam" id="PF02926">
    <property type="entry name" value="THUMP"/>
    <property type="match status" value="1"/>
</dbReference>
<keyword evidence="11" id="KW-1185">Reference proteome</keyword>
<dbReference type="GO" id="GO:0070043">
    <property type="term" value="F:rRNA (guanine-N7-)-methyltransferase activity"/>
    <property type="evidence" value="ECO:0007669"/>
    <property type="project" value="UniProtKB-UniRule"/>
</dbReference>
<name>A0A378I528_9GAMM</name>
<dbReference type="STRING" id="28083.Lbir_2258"/>
<sequence length="703" mass="80045">MNYSLFISCAKGLEYLLEAELKVLGLHITRVNPQGVYGEASLQVVYQICIWSRLANRVQLVLFSGQAHNEQSLYQLCNQFPWQTVFKADKTLAIEFHGSSGHIRNSMFGAQVVKDAIADHFRKLQGQRPSVDREKPQIRIHAHLKLDVITVSFDLSGYSLHQRGYRQQAGEAPLKETLAAAMLIRAKWPELAEKGYSFQDPFCGSGTLVIEAAMMAANIAPGLLRNDQSLIHWVQHQESLWDKLRALALQQVKPAHGRIKGSDNNSKLIHMALANAEKAGVARLVEFERQPLQDARPVAKKGLLLCNPPYGERMGEATQLVPLYQQLGLVCHQYFQGWEAAFLTTNPLLAKAVGLRSSKQYTLFNGPLECKLYCVSINAENQLKNKDKESLSSGAQMLANRLQKNMQHLQKWAKKNNISCYRVYDADLPEYAYAIDLYKDYAVLQEYAAPSSIAAHKVEKRSLEVMQVVPLALNISPDKLVVKLRKQQKGSEQYQKVKQTQHTMIVEEGRAKLKVNLYDYLDTGLFLDHRPLRLRFASLPAQTRFLNCFCYTASASVHAALAGALTTNVDLSKTYLNWAEDNFRLNHIDLSRHQFVHFDCMEWLAISKDKYDVIFLDPPSFSNSKRMKTTLDVQRDQINLVEAAMRLLNRRGVLYFSTNLRQFKLAPQITEKFVVKDISAETIDLDFKRNKRIHQCFMISHRD</sequence>
<evidence type="ECO:0000313" key="12">
    <source>
        <dbReference type="Proteomes" id="UP000255066"/>
    </source>
</evidence>
<dbReference type="InterPro" id="IPR000241">
    <property type="entry name" value="RlmKL-like_Mtase"/>
</dbReference>
<dbReference type="InterPro" id="IPR004114">
    <property type="entry name" value="THUMP_dom"/>
</dbReference>
<keyword evidence="1 6" id="KW-0963">Cytoplasm</keyword>
<dbReference type="Pfam" id="PF10672">
    <property type="entry name" value="Methyltrans_SAM"/>
    <property type="match status" value="1"/>
</dbReference>
<dbReference type="SUPFAM" id="SSF53335">
    <property type="entry name" value="S-adenosyl-L-methionine-dependent methyltransferases"/>
    <property type="match status" value="2"/>
</dbReference>
<dbReference type="EMBL" id="LNXT01000044">
    <property type="protein sequence ID" value="KTC68725.1"/>
    <property type="molecule type" value="Genomic_DNA"/>
</dbReference>
<dbReference type="Pfam" id="PF22020">
    <property type="entry name" value="RlmL_1st"/>
    <property type="match status" value="1"/>
</dbReference>
<dbReference type="PANTHER" id="PTHR47313:SF1">
    <property type="entry name" value="RIBOSOMAL RNA LARGE SUBUNIT METHYLTRANSFERASE K_L"/>
    <property type="match status" value="1"/>
</dbReference>
<evidence type="ECO:0000256" key="5">
    <source>
        <dbReference type="ARBA" id="ARBA00022691"/>
    </source>
</evidence>
<feature type="domain" description="THUMP" evidence="8">
    <location>
        <begin position="44"/>
        <end position="155"/>
    </location>
</feature>
<dbReference type="CDD" id="cd02440">
    <property type="entry name" value="AdoMet_MTases"/>
    <property type="match status" value="1"/>
</dbReference>
<keyword evidence="2 6" id="KW-0698">rRNA processing</keyword>
<dbReference type="AlphaFoldDB" id="A0A378I528"/>
<dbReference type="InterPro" id="IPR029063">
    <property type="entry name" value="SAM-dependent_MTases_sf"/>
</dbReference>
<dbReference type="CDD" id="cd11715">
    <property type="entry name" value="THUMP_AdoMetMT"/>
    <property type="match status" value="1"/>
</dbReference>
<dbReference type="EMBL" id="UGNW01000001">
    <property type="protein sequence ID" value="STX30289.1"/>
    <property type="molecule type" value="Genomic_DNA"/>
</dbReference>
<dbReference type="InterPro" id="IPR019614">
    <property type="entry name" value="SAM-dep_methyl-trfase"/>
</dbReference>
<dbReference type="PROSITE" id="PS01261">
    <property type="entry name" value="UPF0020"/>
    <property type="match status" value="1"/>
</dbReference>
<evidence type="ECO:0000313" key="11">
    <source>
        <dbReference type="Proteomes" id="UP000054735"/>
    </source>
</evidence>
<evidence type="ECO:0000256" key="3">
    <source>
        <dbReference type="ARBA" id="ARBA00022603"/>
    </source>
</evidence>
<dbReference type="SMART" id="SM00981">
    <property type="entry name" value="THUMP"/>
    <property type="match status" value="1"/>
</dbReference>
<dbReference type="InterPro" id="IPR053943">
    <property type="entry name" value="RlmKL-like_Mtase_CS"/>
</dbReference>
<accession>A0A378I528</accession>
<dbReference type="Gene3D" id="3.40.50.150">
    <property type="entry name" value="Vaccinia Virus protein VP39"/>
    <property type="match status" value="2"/>
</dbReference>
<evidence type="ECO:0000256" key="2">
    <source>
        <dbReference type="ARBA" id="ARBA00022552"/>
    </source>
</evidence>
<comment type="catalytic activity">
    <reaction evidence="6">
        <text>guanosine(2069) in 23S rRNA + S-adenosyl-L-methionine = N(2)-methylguanosine(2069) in 23S rRNA + S-adenosyl-L-homocysteine + H(+)</text>
        <dbReference type="Rhea" id="RHEA:43772"/>
        <dbReference type="Rhea" id="RHEA-COMP:10688"/>
        <dbReference type="Rhea" id="RHEA-COMP:10689"/>
        <dbReference type="ChEBI" id="CHEBI:15378"/>
        <dbReference type="ChEBI" id="CHEBI:57856"/>
        <dbReference type="ChEBI" id="CHEBI:59789"/>
        <dbReference type="ChEBI" id="CHEBI:74269"/>
        <dbReference type="ChEBI" id="CHEBI:74481"/>
        <dbReference type="EC" id="2.1.1.264"/>
    </reaction>
</comment>
<gene>
    <name evidence="6 10" type="primary">rlmL</name>
    <name evidence="9" type="ORF">Lbir_2258</name>
    <name evidence="10" type="ORF">NCTC12437_00042</name>
</gene>
<dbReference type="Proteomes" id="UP000054735">
    <property type="component" value="Unassembled WGS sequence"/>
</dbReference>
<evidence type="ECO:0000256" key="4">
    <source>
        <dbReference type="ARBA" id="ARBA00022679"/>
    </source>
</evidence>
<reference evidence="9 11" key="1">
    <citation type="submission" date="2015-11" db="EMBL/GenBank/DDBJ databases">
        <title>Genomic analysis of 38 Legionella species identifies large and diverse effector repertoires.</title>
        <authorList>
            <person name="Burstein D."/>
            <person name="Amaro F."/>
            <person name="Zusman T."/>
            <person name="Lifshitz Z."/>
            <person name="Cohen O."/>
            <person name="Gilbert J.A."/>
            <person name="Pupko T."/>
            <person name="Shuman H.A."/>
            <person name="Segal G."/>
        </authorList>
    </citation>
    <scope>NUCLEOTIDE SEQUENCE [LARGE SCALE GENOMIC DNA]</scope>
    <source>
        <strain evidence="9 11">CDC#1407-AL-14</strain>
    </source>
</reference>
<keyword evidence="7" id="KW-0694">RNA-binding</keyword>
<reference evidence="10 12" key="2">
    <citation type="submission" date="2018-06" db="EMBL/GenBank/DDBJ databases">
        <authorList>
            <consortium name="Pathogen Informatics"/>
            <person name="Doyle S."/>
        </authorList>
    </citation>
    <scope>NUCLEOTIDE SEQUENCE [LARGE SCALE GENOMIC DNA]</scope>
    <source>
        <strain evidence="10 12">NCTC12437</strain>
    </source>
</reference>
<dbReference type="RefSeq" id="WP_058524270.1">
    <property type="nucleotide sequence ID" value="NZ_CAAAHV010000015.1"/>
</dbReference>
<dbReference type="Pfam" id="PF01170">
    <property type="entry name" value="UPF0020"/>
    <property type="match status" value="1"/>
</dbReference>
<dbReference type="Proteomes" id="UP000255066">
    <property type="component" value="Unassembled WGS sequence"/>
</dbReference>
<comment type="subcellular location">
    <subcellularLocation>
        <location evidence="6">Cytoplasm</location>
    </subcellularLocation>
</comment>
<evidence type="ECO:0000256" key="6">
    <source>
        <dbReference type="HAMAP-Rule" id="MF_01858"/>
    </source>
</evidence>
<dbReference type="GO" id="GO:0005737">
    <property type="term" value="C:cytoplasm"/>
    <property type="evidence" value="ECO:0007669"/>
    <property type="project" value="UniProtKB-SubCell"/>
</dbReference>
<organism evidence="10 12">
    <name type="scientific">Legionella birminghamensis</name>
    <dbReference type="NCBI Taxonomy" id="28083"/>
    <lineage>
        <taxon>Bacteria</taxon>
        <taxon>Pseudomonadati</taxon>
        <taxon>Pseudomonadota</taxon>
        <taxon>Gammaproteobacteria</taxon>
        <taxon>Legionellales</taxon>
        <taxon>Legionellaceae</taxon>
        <taxon>Legionella</taxon>
    </lineage>
</organism>
<dbReference type="HAMAP" id="MF_01858">
    <property type="entry name" value="23SrRNA_methyltr_KL"/>
    <property type="match status" value="1"/>
</dbReference>
<comment type="function">
    <text evidence="6">Specifically methylates the guanine in position 2445 (m2G2445) and the guanine in position 2069 (m7G2069) of 23S rRNA.</text>
</comment>
<evidence type="ECO:0000259" key="8">
    <source>
        <dbReference type="PROSITE" id="PS51165"/>
    </source>
</evidence>
<keyword evidence="4 6" id="KW-0808">Transferase</keyword>
<proteinExistence type="inferred from homology"/>
<comment type="catalytic activity">
    <reaction evidence="6">
        <text>guanosine(2445) in 23S rRNA + S-adenosyl-L-methionine = N(2)-methylguanosine(2445) in 23S rRNA + S-adenosyl-L-homocysteine + H(+)</text>
        <dbReference type="Rhea" id="RHEA:42740"/>
        <dbReference type="Rhea" id="RHEA-COMP:10215"/>
        <dbReference type="Rhea" id="RHEA-COMP:10216"/>
        <dbReference type="ChEBI" id="CHEBI:15378"/>
        <dbReference type="ChEBI" id="CHEBI:57856"/>
        <dbReference type="ChEBI" id="CHEBI:59789"/>
        <dbReference type="ChEBI" id="CHEBI:74269"/>
        <dbReference type="ChEBI" id="CHEBI:74481"/>
        <dbReference type="EC" id="2.1.1.173"/>
    </reaction>
</comment>
<keyword evidence="5 6" id="KW-0949">S-adenosyl-L-methionine</keyword>
<dbReference type="PANTHER" id="PTHR47313">
    <property type="entry name" value="RIBOSOMAL RNA LARGE SUBUNIT METHYLTRANSFERASE K/L"/>
    <property type="match status" value="1"/>
</dbReference>
<dbReference type="GO" id="GO:0052915">
    <property type="term" value="F:23S rRNA (guanine(2445)-N(2))-methyltransferase activity"/>
    <property type="evidence" value="ECO:0007669"/>
    <property type="project" value="UniProtKB-UniRule"/>
</dbReference>
<evidence type="ECO:0000256" key="1">
    <source>
        <dbReference type="ARBA" id="ARBA00022490"/>
    </source>
</evidence>
<dbReference type="PROSITE" id="PS51165">
    <property type="entry name" value="THUMP"/>
    <property type="match status" value="1"/>
</dbReference>